<dbReference type="Pfam" id="PF13649">
    <property type="entry name" value="Methyltransf_25"/>
    <property type="match status" value="1"/>
</dbReference>
<protein>
    <submittedName>
        <fullName evidence="2">Methyltransferase type 11</fullName>
    </submittedName>
</protein>
<name>U5ND86_9BURK</name>
<dbReference type="SUPFAM" id="SSF53335">
    <property type="entry name" value="S-adenosyl-L-methionine-dependent methyltransferases"/>
    <property type="match status" value="1"/>
</dbReference>
<dbReference type="InterPro" id="IPR029063">
    <property type="entry name" value="SAM-dependent_MTases_sf"/>
</dbReference>
<dbReference type="EMBL" id="CP004885">
    <property type="protein sequence ID" value="AGX88139.1"/>
    <property type="molecule type" value="Genomic_DNA"/>
</dbReference>
<dbReference type="GO" id="GO:0008168">
    <property type="term" value="F:methyltransferase activity"/>
    <property type="evidence" value="ECO:0007669"/>
    <property type="project" value="UniProtKB-KW"/>
</dbReference>
<dbReference type="InterPro" id="IPR041698">
    <property type="entry name" value="Methyltransf_25"/>
</dbReference>
<dbReference type="Proteomes" id="UP000017184">
    <property type="component" value="Chromosome"/>
</dbReference>
<keyword evidence="2" id="KW-0808">Transferase</keyword>
<dbReference type="CDD" id="cd02440">
    <property type="entry name" value="AdoMet_MTases"/>
    <property type="match status" value="1"/>
</dbReference>
<keyword evidence="3" id="KW-1185">Reference proteome</keyword>
<proteinExistence type="predicted"/>
<evidence type="ECO:0000313" key="3">
    <source>
        <dbReference type="Proteomes" id="UP000017184"/>
    </source>
</evidence>
<sequence>MQEPTPVFDVYSQYYNLCYQDKNYKAEAAYVRDSLAHCGVKNGNVLEFGCGTGIHGRLLAEMGYRVHGVDRSPEMIFQAKEGSGFTCAT</sequence>
<dbReference type="KEGG" id="cbx:Cenrod_2068"/>
<evidence type="ECO:0000313" key="2">
    <source>
        <dbReference type="EMBL" id="AGX88139.1"/>
    </source>
</evidence>
<dbReference type="GO" id="GO:0032259">
    <property type="term" value="P:methylation"/>
    <property type="evidence" value="ECO:0007669"/>
    <property type="project" value="UniProtKB-KW"/>
</dbReference>
<dbReference type="HOGENOM" id="CLU_2449166_0_0_4"/>
<feature type="domain" description="Methyltransferase" evidence="1">
    <location>
        <begin position="45"/>
        <end position="81"/>
    </location>
</feature>
<dbReference type="RefSeq" id="WP_022775128.1">
    <property type="nucleotide sequence ID" value="NC_022576.1"/>
</dbReference>
<gene>
    <name evidence="2" type="ORF">Cenrod_2068</name>
</gene>
<evidence type="ECO:0000259" key="1">
    <source>
        <dbReference type="Pfam" id="PF13649"/>
    </source>
</evidence>
<organism evidence="2 3">
    <name type="scientific">Candidatus Symbiobacter mobilis CR</name>
    <dbReference type="NCBI Taxonomy" id="946483"/>
    <lineage>
        <taxon>Bacteria</taxon>
        <taxon>Pseudomonadati</taxon>
        <taxon>Pseudomonadota</taxon>
        <taxon>Betaproteobacteria</taxon>
        <taxon>Burkholderiales</taxon>
        <taxon>Comamonadaceae</taxon>
    </lineage>
</organism>
<dbReference type="AlphaFoldDB" id="U5ND86"/>
<reference evidence="2 3" key="1">
    <citation type="journal article" date="2013" name="Genome Biol.">
        <title>Genomic analysis reveals key aspects of prokaryotic symbiosis in the phototrophic consortium "Chlorochromatium aggregatum".</title>
        <authorList>
            <person name="Liu Z."/>
            <person name="Muller J."/>
            <person name="Li T."/>
            <person name="Alvey R.M."/>
            <person name="Vogl K."/>
            <person name="Frigaard N.U."/>
            <person name="Rockwell N.C."/>
            <person name="Boyd E.S."/>
            <person name="Tomsho L.P."/>
            <person name="Schuster S.C."/>
            <person name="Henke P."/>
            <person name="Rohde M."/>
            <person name="Overmann J."/>
            <person name="Bryant D.A."/>
        </authorList>
    </citation>
    <scope>NUCLEOTIDE SEQUENCE [LARGE SCALE GENOMIC DNA]</scope>
    <source>
        <strain evidence="2">CR</strain>
    </source>
</reference>
<accession>U5ND86</accession>
<dbReference type="Gene3D" id="3.40.50.150">
    <property type="entry name" value="Vaccinia Virus protein VP39"/>
    <property type="match status" value="1"/>
</dbReference>
<dbReference type="STRING" id="946483.Cenrod_2068"/>
<dbReference type="eggNOG" id="COG2265">
    <property type="taxonomic scope" value="Bacteria"/>
</dbReference>
<keyword evidence="2" id="KW-0489">Methyltransferase</keyword>